<evidence type="ECO:0000256" key="11">
    <source>
        <dbReference type="SAM" id="Coils"/>
    </source>
</evidence>
<evidence type="ECO:0000256" key="3">
    <source>
        <dbReference type="ARBA" id="ARBA00020392"/>
    </source>
</evidence>
<keyword evidence="12" id="KW-0282">Flagellum</keyword>
<dbReference type="Pfam" id="PF02050">
    <property type="entry name" value="FliJ"/>
    <property type="match status" value="1"/>
</dbReference>
<dbReference type="GO" id="GO:0044781">
    <property type="term" value="P:bacterial-type flagellum organization"/>
    <property type="evidence" value="ECO:0007669"/>
    <property type="project" value="UniProtKB-KW"/>
</dbReference>
<sequence>MTEKFSYRFNNILKIKEKIEEDKKHIFASEQKRLEIEKKSLETLFIKRENTIDKWNKTINNDNIVKISALQRASADIDYLKKALTEQKTRVEKRQEKLNESRKELIEAKKQTKIFEKLKEKDYEVFKILQSKNEAALIDQLVTYKSTVNKGG</sequence>
<name>A0A1H9YER8_9FIRM</name>
<feature type="coiled-coil region" evidence="11">
    <location>
        <begin position="81"/>
        <end position="111"/>
    </location>
</feature>
<dbReference type="GO" id="GO:0006935">
    <property type="term" value="P:chemotaxis"/>
    <property type="evidence" value="ECO:0007669"/>
    <property type="project" value="UniProtKB-KW"/>
</dbReference>
<proteinExistence type="inferred from homology"/>
<evidence type="ECO:0000256" key="10">
    <source>
        <dbReference type="ARBA" id="ARBA00023225"/>
    </source>
</evidence>
<keyword evidence="6" id="KW-0145">Chemotaxis</keyword>
<dbReference type="InterPro" id="IPR053716">
    <property type="entry name" value="Flag_assembly_chemotaxis_eff"/>
</dbReference>
<dbReference type="Gene3D" id="1.10.287.1700">
    <property type="match status" value="1"/>
</dbReference>
<keyword evidence="13" id="KW-1185">Reference proteome</keyword>
<accession>A0A1H9YER8</accession>
<keyword evidence="12" id="KW-0966">Cell projection</keyword>
<gene>
    <name evidence="12" type="ORF">SAMN05660297_00191</name>
</gene>
<keyword evidence="8" id="KW-0653">Protein transport</keyword>
<dbReference type="EMBL" id="FOHU01000001">
    <property type="protein sequence ID" value="SES67397.1"/>
    <property type="molecule type" value="Genomic_DNA"/>
</dbReference>
<evidence type="ECO:0000256" key="7">
    <source>
        <dbReference type="ARBA" id="ARBA00022795"/>
    </source>
</evidence>
<dbReference type="InterPro" id="IPR012823">
    <property type="entry name" value="Flagell_FliJ"/>
</dbReference>
<dbReference type="GO" id="GO:0071973">
    <property type="term" value="P:bacterial-type flagellum-dependent cell motility"/>
    <property type="evidence" value="ECO:0007669"/>
    <property type="project" value="InterPro"/>
</dbReference>
<keyword evidence="4" id="KW-0813">Transport</keyword>
<dbReference type="RefSeq" id="WP_090437950.1">
    <property type="nucleotide sequence ID" value="NZ_FOHU01000001.1"/>
</dbReference>
<evidence type="ECO:0000256" key="2">
    <source>
        <dbReference type="ARBA" id="ARBA00010004"/>
    </source>
</evidence>
<protein>
    <recommendedName>
        <fullName evidence="3">Flagellar FliJ protein</fullName>
    </recommendedName>
</protein>
<evidence type="ECO:0000256" key="5">
    <source>
        <dbReference type="ARBA" id="ARBA00022475"/>
    </source>
</evidence>
<dbReference type="STRING" id="426128.SAMN05660297_00191"/>
<dbReference type="AlphaFoldDB" id="A0A1H9YER8"/>
<evidence type="ECO:0000256" key="8">
    <source>
        <dbReference type="ARBA" id="ARBA00022927"/>
    </source>
</evidence>
<keyword evidence="11" id="KW-0175">Coiled coil</keyword>
<organism evidence="12 13">
    <name type="scientific">Natronincola peptidivorans</name>
    <dbReference type="NCBI Taxonomy" id="426128"/>
    <lineage>
        <taxon>Bacteria</taxon>
        <taxon>Bacillati</taxon>
        <taxon>Bacillota</taxon>
        <taxon>Clostridia</taxon>
        <taxon>Peptostreptococcales</taxon>
        <taxon>Natronincolaceae</taxon>
        <taxon>Natronincola</taxon>
    </lineage>
</organism>
<comment type="subcellular location">
    <subcellularLocation>
        <location evidence="1">Cell membrane</location>
        <topology evidence="1">Peripheral membrane protein</topology>
        <orientation evidence="1">Cytoplasmic side</orientation>
    </subcellularLocation>
</comment>
<keyword evidence="12" id="KW-0969">Cilium</keyword>
<dbReference type="GO" id="GO:0015031">
    <property type="term" value="P:protein transport"/>
    <property type="evidence" value="ECO:0007669"/>
    <property type="project" value="UniProtKB-KW"/>
</dbReference>
<dbReference type="Proteomes" id="UP000199568">
    <property type="component" value="Unassembled WGS sequence"/>
</dbReference>
<evidence type="ECO:0000256" key="1">
    <source>
        <dbReference type="ARBA" id="ARBA00004413"/>
    </source>
</evidence>
<evidence type="ECO:0000313" key="13">
    <source>
        <dbReference type="Proteomes" id="UP000199568"/>
    </source>
</evidence>
<evidence type="ECO:0000256" key="4">
    <source>
        <dbReference type="ARBA" id="ARBA00022448"/>
    </source>
</evidence>
<keyword evidence="10" id="KW-1006">Bacterial flagellum protein export</keyword>
<evidence type="ECO:0000256" key="9">
    <source>
        <dbReference type="ARBA" id="ARBA00023136"/>
    </source>
</evidence>
<evidence type="ECO:0000256" key="6">
    <source>
        <dbReference type="ARBA" id="ARBA00022500"/>
    </source>
</evidence>
<evidence type="ECO:0000313" key="12">
    <source>
        <dbReference type="EMBL" id="SES67397.1"/>
    </source>
</evidence>
<dbReference type="GO" id="GO:0009288">
    <property type="term" value="C:bacterial-type flagellum"/>
    <property type="evidence" value="ECO:0007669"/>
    <property type="project" value="InterPro"/>
</dbReference>
<dbReference type="GO" id="GO:0005886">
    <property type="term" value="C:plasma membrane"/>
    <property type="evidence" value="ECO:0007669"/>
    <property type="project" value="UniProtKB-SubCell"/>
</dbReference>
<keyword evidence="7" id="KW-1005">Bacterial flagellum biogenesis</keyword>
<reference evidence="12 13" key="1">
    <citation type="submission" date="2016-10" db="EMBL/GenBank/DDBJ databases">
        <authorList>
            <person name="de Groot N.N."/>
        </authorList>
    </citation>
    <scope>NUCLEOTIDE SEQUENCE [LARGE SCALE GENOMIC DNA]</scope>
    <source>
        <strain evidence="12 13">DSM 18979</strain>
    </source>
</reference>
<comment type="similarity">
    <text evidence="2">Belongs to the FliJ family.</text>
</comment>
<keyword evidence="5" id="KW-1003">Cell membrane</keyword>
<dbReference type="OrthoDB" id="1955740at2"/>
<keyword evidence="9" id="KW-0472">Membrane</keyword>